<organism evidence="2 4">
    <name type="scientific">Acinetobacter baumannii</name>
    <dbReference type="NCBI Taxonomy" id="470"/>
    <lineage>
        <taxon>Bacteria</taxon>
        <taxon>Pseudomonadati</taxon>
        <taxon>Pseudomonadota</taxon>
        <taxon>Gammaproteobacteria</taxon>
        <taxon>Moraxellales</taxon>
        <taxon>Moraxellaceae</taxon>
        <taxon>Acinetobacter</taxon>
        <taxon>Acinetobacter calcoaceticus/baumannii complex</taxon>
    </lineage>
</organism>
<dbReference type="Pfam" id="PF02452">
    <property type="entry name" value="PemK_toxin"/>
    <property type="match status" value="1"/>
</dbReference>
<gene>
    <name evidence="1" type="ORF">APD33_09200</name>
    <name evidence="2" type="ORF">GNY86_20550</name>
</gene>
<sequence length="123" mass="14209">MLKFQPKANTIVMCDFKGFIVPEMVKNRPALVIKKNNQNAKLVTILPISTTKPEPMSEMHIPIAGPIDGKEAWIKCDMLTTVCIERLDRLKIRKDNKNEWVVKSLEDETFELVKKTIAKYFNF</sequence>
<comment type="caution">
    <text evidence="2">The sequence shown here is derived from an EMBL/GenBank/DDBJ whole genome shotgun (WGS) entry which is preliminary data.</text>
</comment>
<dbReference type="Proteomes" id="UP000439424">
    <property type="component" value="Unassembled WGS sequence"/>
</dbReference>
<evidence type="ECO:0000313" key="2">
    <source>
        <dbReference type="EMBL" id="MVM93926.1"/>
    </source>
</evidence>
<dbReference type="InterPro" id="IPR003477">
    <property type="entry name" value="PemK-like"/>
</dbReference>
<dbReference type="KEGG" id="abau:IX87_15010"/>
<dbReference type="InterPro" id="IPR011067">
    <property type="entry name" value="Plasmid_toxin/cell-grow_inhib"/>
</dbReference>
<evidence type="ECO:0000313" key="1">
    <source>
        <dbReference type="EMBL" id="KQE11933.1"/>
    </source>
</evidence>
<dbReference type="SUPFAM" id="SSF50118">
    <property type="entry name" value="Cell growth inhibitor/plasmid maintenance toxic component"/>
    <property type="match status" value="1"/>
</dbReference>
<reference evidence="1 3" key="1">
    <citation type="submission" date="2015-10" db="EMBL/GenBank/DDBJ databases">
        <title>The utility of whole genome sequencing in characterizing Acinetobacter epidemiology and analyzing hospital outbreaks.</title>
        <authorList>
            <person name="Ozer E.A."/>
            <person name="Fitzpatrick M.A."/>
            <person name="Hauser A.R."/>
        </authorList>
    </citation>
    <scope>NUCLEOTIDE SEQUENCE [LARGE SCALE GENOMIC DNA]</scope>
    <source>
        <strain evidence="1 3">ABBL072</strain>
    </source>
</reference>
<accession>A0A4S2HXT3</accession>
<name>A0A4S2HXT3_ACIBA</name>
<protein>
    <recommendedName>
        <fullName evidence="5">Type II toxin-antitoxin system PemK/MazF family toxin</fullName>
    </recommendedName>
</protein>
<dbReference type="EMBL" id="LLGC01000032">
    <property type="protein sequence ID" value="KQE11933.1"/>
    <property type="molecule type" value="Genomic_DNA"/>
</dbReference>
<reference evidence="2 4" key="2">
    <citation type="submission" date="2019-11" db="EMBL/GenBank/DDBJ databases">
        <title>Multidrug-resistant Acinetobacter baumannii moving toward extensively drug-resistant over fifteen years in South of Brazil.</title>
        <authorList>
            <person name="Fedrigo N.H."/>
            <person name="Cerdeira L."/>
            <person name="Fuga B."/>
            <person name="Marini P.V.B."/>
            <person name="Shinohara D.R."/>
            <person name="Carrara-Marroni F.E."/>
            <person name="Lincopan N."/>
            <person name="Tognim M.C.B."/>
        </authorList>
    </citation>
    <scope>NUCLEOTIDE SEQUENCE [LARGE SCALE GENOMIC DNA]</scope>
    <source>
        <strain evidence="2 4">Ac576</strain>
    </source>
</reference>
<evidence type="ECO:0000313" key="4">
    <source>
        <dbReference type="Proteomes" id="UP000439424"/>
    </source>
</evidence>
<dbReference type="AlphaFoldDB" id="A0A4S2HXT3"/>
<proteinExistence type="predicted"/>
<dbReference type="GO" id="GO:0003677">
    <property type="term" value="F:DNA binding"/>
    <property type="evidence" value="ECO:0007669"/>
    <property type="project" value="InterPro"/>
</dbReference>
<dbReference type="EMBL" id="WPIP01000354">
    <property type="protein sequence ID" value="MVM93926.1"/>
    <property type="molecule type" value="Genomic_DNA"/>
</dbReference>
<dbReference type="SMR" id="A0A4S2HXT3"/>
<dbReference type="RefSeq" id="WP_000911538.1">
    <property type="nucleotide sequence ID" value="NZ_AP025531.1"/>
</dbReference>
<dbReference type="Proteomes" id="UP000051449">
    <property type="component" value="Unassembled WGS sequence"/>
</dbReference>
<dbReference type="Gene3D" id="2.30.30.110">
    <property type="match status" value="1"/>
</dbReference>
<evidence type="ECO:0008006" key="5">
    <source>
        <dbReference type="Google" id="ProtNLM"/>
    </source>
</evidence>
<evidence type="ECO:0000313" key="3">
    <source>
        <dbReference type="Proteomes" id="UP000051449"/>
    </source>
</evidence>